<evidence type="ECO:0000313" key="2">
    <source>
        <dbReference type="Proteomes" id="UP000182015"/>
    </source>
</evidence>
<gene>
    <name evidence="1" type="ORF">A9Q68_01200</name>
</gene>
<reference evidence="2" key="1">
    <citation type="submission" date="2016-06" db="EMBL/GenBank/DDBJ databases">
        <authorList>
            <person name="de Vries S.P.W."/>
            <person name="Hadjirin N.F."/>
            <person name="Lay E.M."/>
            <person name="Zadoks R.N."/>
            <person name="Peacock S.J."/>
            <person name="Parkhill J."/>
            <person name="Grant A.J."/>
            <person name="Mcdougall S."/>
            <person name="Holmes M.A."/>
        </authorList>
    </citation>
    <scope>NUCLEOTIDE SEQUENCE [LARGE SCALE GENOMIC DNA]</scope>
    <source>
        <strain evidence="2">NZ1587</strain>
    </source>
</reference>
<sequence length="243" mass="27194">MYFDEEAATDLIYMENKGKIVESIVDTENNKLDTKTSVEAGIGAKTSLLSLLGAKFKIGTDVSVGYGSQQLINQAITNTVLTDYLDLTKENNLVKKFDKASVYPFPNSLAYFKLITPYMVMTEGKMDAGDIKLNIQMMDEALNKGKGYFEMVLEDEGTKSILRFNLKSFKNSYSLSDLVKMELTYHAVRVGKTKLINLDASKEFAYENIDKEIDGYKIANEIESISEDDIDVFDVLLAGVKND</sequence>
<dbReference type="InterPro" id="IPR045633">
    <property type="entry name" value="DUF6414"/>
</dbReference>
<keyword evidence="2" id="KW-1185">Reference proteome</keyword>
<dbReference type="EMBL" id="LZDD01000001">
    <property type="protein sequence ID" value="OJF72189.1"/>
    <property type="molecule type" value="Genomic_DNA"/>
</dbReference>
<comment type="caution">
    <text evidence="1">The sequence shown here is derived from an EMBL/GenBank/DDBJ whole genome shotgun (WGS) entry which is preliminary data.</text>
</comment>
<dbReference type="Proteomes" id="UP000182015">
    <property type="component" value="Unassembled WGS sequence"/>
</dbReference>
<dbReference type="Pfam" id="PF19952">
    <property type="entry name" value="DUF6414"/>
    <property type="match status" value="1"/>
</dbReference>
<protein>
    <submittedName>
        <fullName evidence="1">Uncharacterized protein</fullName>
    </submittedName>
</protein>
<proteinExistence type="predicted"/>
<dbReference type="STRING" id="1856638.A9Q68_01200"/>
<accession>A0A1L8MN68</accession>
<organism evidence="1 2">
    <name type="scientific">Streptococcus bovimastitidis</name>
    <dbReference type="NCBI Taxonomy" id="1856638"/>
    <lineage>
        <taxon>Bacteria</taxon>
        <taxon>Bacillati</taxon>
        <taxon>Bacillota</taxon>
        <taxon>Bacilli</taxon>
        <taxon>Lactobacillales</taxon>
        <taxon>Streptococcaceae</taxon>
        <taxon>Streptococcus</taxon>
    </lineage>
</organism>
<evidence type="ECO:0000313" key="1">
    <source>
        <dbReference type="EMBL" id="OJF72189.1"/>
    </source>
</evidence>
<dbReference type="AlphaFoldDB" id="A0A1L8MN68"/>
<name>A0A1L8MN68_9STRE</name>